<sequence length="372" mass="39947">MTPFEVLLGTVLAIHAAVAAVLAMNLWSVARDRRRTLPTDLPTVSVLVPARNEEANLRALLPTLLAQHGVEAEFVVVDDASDDGTWDVLKAHADPRLVPVRGSGPPEGWVGKPHALYQAAKRATGDVFVFLDADAQLRDDGALARLVGRWVANGGAGTAMTSLPRYLDRGPAALLTSLVPFAVLAALPIPLVPRVQAPSLSALNGQIWVMGADDYRHLAPHEAVKNDVLEDVMIGRYLKRSGVRLYFQNLSGEVAVWMYRSFEEAWRGFQKNAALLAGGKPGRPVTVEFVAFFLLYTLSWVVPSVLWVGGTAGLWALATLVGIKLAIDRAGRFPLWVSALAPVTLALGAALLLDSARAHATGRVSWKGRAVS</sequence>
<feature type="transmembrane region" description="Helical" evidence="1">
    <location>
        <begin position="289"/>
        <end position="321"/>
    </location>
</feature>
<evidence type="ECO:0000259" key="2">
    <source>
        <dbReference type="Pfam" id="PF00535"/>
    </source>
</evidence>
<dbReference type="AlphaFoldDB" id="A0A271J2N2"/>
<feature type="domain" description="Glycosyltransferase 2-like" evidence="2">
    <location>
        <begin position="45"/>
        <end position="163"/>
    </location>
</feature>
<evidence type="ECO:0000313" key="4">
    <source>
        <dbReference type="Proteomes" id="UP000216339"/>
    </source>
</evidence>
<feature type="transmembrane region" description="Helical" evidence="1">
    <location>
        <begin position="6"/>
        <end position="27"/>
    </location>
</feature>
<name>A0A271J2N2_9BACT</name>
<dbReference type="EMBL" id="MQWD01000001">
    <property type="protein sequence ID" value="PAP77771.1"/>
    <property type="molecule type" value="Genomic_DNA"/>
</dbReference>
<dbReference type="SUPFAM" id="SSF53448">
    <property type="entry name" value="Nucleotide-diphospho-sugar transferases"/>
    <property type="match status" value="1"/>
</dbReference>
<dbReference type="PANTHER" id="PTHR43646:SF3">
    <property type="entry name" value="SLR1566 PROTEIN"/>
    <property type="match status" value="1"/>
</dbReference>
<keyword evidence="4" id="KW-1185">Reference proteome</keyword>
<keyword evidence="1" id="KW-0472">Membrane</keyword>
<keyword evidence="1" id="KW-1133">Transmembrane helix</keyword>
<keyword evidence="1" id="KW-0812">Transmembrane</keyword>
<feature type="transmembrane region" description="Helical" evidence="1">
    <location>
        <begin position="333"/>
        <end position="353"/>
    </location>
</feature>
<dbReference type="Pfam" id="PF00535">
    <property type="entry name" value="Glycos_transf_2"/>
    <property type="match status" value="1"/>
</dbReference>
<dbReference type="InterPro" id="IPR001173">
    <property type="entry name" value="Glyco_trans_2-like"/>
</dbReference>
<accession>A0A271J2N2</accession>
<gene>
    <name evidence="3" type="ORF">BSZ37_15620</name>
</gene>
<reference evidence="3 4" key="1">
    <citation type="submission" date="2016-11" db="EMBL/GenBank/DDBJ databases">
        <title>Study of marine rhodopsin-containing bacteria.</title>
        <authorList>
            <person name="Yoshizawa S."/>
            <person name="Kumagai Y."/>
            <person name="Kogure K."/>
        </authorList>
    </citation>
    <scope>NUCLEOTIDE SEQUENCE [LARGE SCALE GENOMIC DNA]</scope>
    <source>
        <strain evidence="3 4">SAORIC-28</strain>
    </source>
</reference>
<dbReference type="RefSeq" id="WP_095511437.1">
    <property type="nucleotide sequence ID" value="NZ_MQWD01000001.1"/>
</dbReference>
<evidence type="ECO:0000256" key="1">
    <source>
        <dbReference type="SAM" id="Phobius"/>
    </source>
</evidence>
<comment type="caution">
    <text evidence="3">The sequence shown here is derived from an EMBL/GenBank/DDBJ whole genome shotgun (WGS) entry which is preliminary data.</text>
</comment>
<evidence type="ECO:0000313" key="3">
    <source>
        <dbReference type="EMBL" id="PAP77771.1"/>
    </source>
</evidence>
<dbReference type="InterPro" id="IPR029044">
    <property type="entry name" value="Nucleotide-diphossugar_trans"/>
</dbReference>
<dbReference type="Gene3D" id="3.90.550.10">
    <property type="entry name" value="Spore Coat Polysaccharide Biosynthesis Protein SpsA, Chain A"/>
    <property type="match status" value="1"/>
</dbReference>
<organism evidence="3 4">
    <name type="scientific">Rubrivirga marina</name>
    <dbReference type="NCBI Taxonomy" id="1196024"/>
    <lineage>
        <taxon>Bacteria</taxon>
        <taxon>Pseudomonadati</taxon>
        <taxon>Rhodothermota</taxon>
        <taxon>Rhodothermia</taxon>
        <taxon>Rhodothermales</taxon>
        <taxon>Rubricoccaceae</taxon>
        <taxon>Rubrivirga</taxon>
    </lineage>
</organism>
<proteinExistence type="predicted"/>
<dbReference type="OrthoDB" id="9800276at2"/>
<dbReference type="PANTHER" id="PTHR43646">
    <property type="entry name" value="GLYCOSYLTRANSFERASE"/>
    <property type="match status" value="1"/>
</dbReference>
<protein>
    <recommendedName>
        <fullName evidence="2">Glycosyltransferase 2-like domain-containing protein</fullName>
    </recommendedName>
</protein>
<dbReference type="Proteomes" id="UP000216339">
    <property type="component" value="Unassembled WGS sequence"/>
</dbReference>